<organism evidence="2 3">
    <name type="scientific">Vermiconidia calcicola</name>
    <dbReference type="NCBI Taxonomy" id="1690605"/>
    <lineage>
        <taxon>Eukaryota</taxon>
        <taxon>Fungi</taxon>
        <taxon>Dikarya</taxon>
        <taxon>Ascomycota</taxon>
        <taxon>Pezizomycotina</taxon>
        <taxon>Dothideomycetes</taxon>
        <taxon>Dothideomycetidae</taxon>
        <taxon>Mycosphaerellales</taxon>
        <taxon>Extremaceae</taxon>
        <taxon>Vermiconidia</taxon>
    </lineage>
</organism>
<dbReference type="PANTHER" id="PTHR30383:SF19">
    <property type="entry name" value="FIBRONECTIN TYPE-III DOMAIN-CONTAINING PROTEIN"/>
    <property type="match status" value="1"/>
</dbReference>
<dbReference type="InterPro" id="IPR001087">
    <property type="entry name" value="GDSL"/>
</dbReference>
<dbReference type="Gene3D" id="2.60.40.10">
    <property type="entry name" value="Immunoglobulins"/>
    <property type="match status" value="2"/>
</dbReference>
<gene>
    <name evidence="2" type="ORF">LTR25_009772</name>
</gene>
<dbReference type="SUPFAM" id="SSF52266">
    <property type="entry name" value="SGNH hydrolase"/>
    <property type="match status" value="1"/>
</dbReference>
<dbReference type="EMBL" id="JAXLQG010000022">
    <property type="protein sequence ID" value="KAK5529523.1"/>
    <property type="molecule type" value="Genomic_DNA"/>
</dbReference>
<dbReference type="SUPFAM" id="SSF49265">
    <property type="entry name" value="Fibronectin type III"/>
    <property type="match status" value="1"/>
</dbReference>
<dbReference type="AlphaFoldDB" id="A0AAV9PW93"/>
<dbReference type="CDD" id="cd00063">
    <property type="entry name" value="FN3"/>
    <property type="match status" value="2"/>
</dbReference>
<dbReference type="CDD" id="cd01833">
    <property type="entry name" value="XynB_like"/>
    <property type="match status" value="1"/>
</dbReference>
<evidence type="ECO:0000313" key="3">
    <source>
        <dbReference type="Proteomes" id="UP001345827"/>
    </source>
</evidence>
<dbReference type="InterPro" id="IPR036116">
    <property type="entry name" value="FN3_sf"/>
</dbReference>
<dbReference type="GO" id="GO:0004622">
    <property type="term" value="F:phosphatidylcholine lysophospholipase activity"/>
    <property type="evidence" value="ECO:0007669"/>
    <property type="project" value="TreeGrafter"/>
</dbReference>
<dbReference type="Pfam" id="PF00657">
    <property type="entry name" value="Lipase_GDSL"/>
    <property type="match status" value="1"/>
</dbReference>
<dbReference type="Proteomes" id="UP001345827">
    <property type="component" value="Unassembled WGS sequence"/>
</dbReference>
<comment type="caution">
    <text evidence="2">The sequence shown here is derived from an EMBL/GenBank/DDBJ whole genome shotgun (WGS) entry which is preliminary data.</text>
</comment>
<name>A0AAV9PW93_9PEZI</name>
<feature type="domain" description="Fibronectin type-III" evidence="1">
    <location>
        <begin position="572"/>
        <end position="663"/>
    </location>
</feature>
<dbReference type="PANTHER" id="PTHR30383">
    <property type="entry name" value="THIOESTERASE 1/PROTEASE 1/LYSOPHOSPHOLIPASE L1"/>
    <property type="match status" value="1"/>
</dbReference>
<reference evidence="2 3" key="1">
    <citation type="submission" date="2023-06" db="EMBL/GenBank/DDBJ databases">
        <title>Black Yeasts Isolated from many extreme environments.</title>
        <authorList>
            <person name="Coleine C."/>
            <person name="Stajich J.E."/>
            <person name="Selbmann L."/>
        </authorList>
    </citation>
    <scope>NUCLEOTIDE SEQUENCE [LARGE SCALE GENOMIC DNA]</scope>
    <source>
        <strain evidence="2 3">CCFEE 5887</strain>
    </source>
</reference>
<protein>
    <recommendedName>
        <fullName evidence="1">Fibronectin type-III domain-containing protein</fullName>
    </recommendedName>
</protein>
<proteinExistence type="predicted"/>
<dbReference type="Pfam" id="PF00041">
    <property type="entry name" value="fn3"/>
    <property type="match status" value="1"/>
</dbReference>
<dbReference type="PROSITE" id="PS50853">
    <property type="entry name" value="FN3"/>
    <property type="match status" value="2"/>
</dbReference>
<dbReference type="InterPro" id="IPR051532">
    <property type="entry name" value="Ester_Hydrolysis_Enzymes"/>
</dbReference>
<sequence length="746" mass="77801">MTDITSSTASLSSAFTPVASNTTLVSTLTNATSTVAFSSAVRIASSISWQLQQLASIPAIPVPTNVTDIPEYAVVAQLAPAMPPIQAGVDLGDTDGMIADLISWTNISSPGTSLAGRASILKVMVVGDSITQGAQGDWTWRYRLWQWFQTSGISMQFVGPYTGTLPPQPGAAPSPPPLYGAAPVASPPGETGGYATGVSSGFLSNSNHFAVWGRAAAVSQGLIQSMVQQYPTDLMLVLLGFNDLGWFYSDAQGTIDSIGTLIANARASNPNLKFAVANIPQRTFIGGREDLIENTNIYNNLLPTYISQWTSAQSPVYLVSLEQNYSCQPGSCPAGYDGLHPDALGEYQIANAFTQTLVNDLKIGTSPLAVPAQSDPSLARNLPAPSNFKLFSSPQGVTATWDPVYGAYNYDVQVSINGGGPANSPGLVQGNRWDSQWPMAGWSYAVSVRASAGDFIKGAYTATLTATAQPQLAPPPQNIKVTPTADGFTVSWDPPTGPYTDTIVEYNIVYWDWEPNDCQYITGAAFKSSPATITGLTPGVNYLIAPVTWNANGQGLPAIANNAVPGAGTPAVPSNLLVNSNDPTTVHMSWTGSSSAGGYHVWSKHVTDPDTSLTLIANVTGSTCNMEYWLWPGTWNYAFAISGFNGNEESPKGAAVAAPSPASTVTEGSVGPTCAPAQPWCPNGAAVSVPYVNPGSTPTTGAGGSGTSSTTVAAVPTNTNYPIVTNGQCTGPDCINSQCSGEDSLR</sequence>
<dbReference type="InterPro" id="IPR003961">
    <property type="entry name" value="FN3_dom"/>
</dbReference>
<dbReference type="Gene3D" id="3.40.50.1110">
    <property type="entry name" value="SGNH hydrolase"/>
    <property type="match status" value="1"/>
</dbReference>
<evidence type="ECO:0000313" key="2">
    <source>
        <dbReference type="EMBL" id="KAK5529523.1"/>
    </source>
</evidence>
<dbReference type="SMART" id="SM00060">
    <property type="entry name" value="FN3"/>
    <property type="match status" value="3"/>
</dbReference>
<dbReference type="InterPro" id="IPR036514">
    <property type="entry name" value="SGNH_hydro_sf"/>
</dbReference>
<accession>A0AAV9PW93</accession>
<dbReference type="InterPro" id="IPR013783">
    <property type="entry name" value="Ig-like_fold"/>
</dbReference>
<feature type="domain" description="Fibronectin type-III" evidence="1">
    <location>
        <begin position="475"/>
        <end position="568"/>
    </location>
</feature>
<evidence type="ECO:0000259" key="1">
    <source>
        <dbReference type="PROSITE" id="PS50853"/>
    </source>
</evidence>
<keyword evidence="3" id="KW-1185">Reference proteome</keyword>